<gene>
    <name evidence="1" type="ORF">ACHKAR_00805</name>
</gene>
<evidence type="ECO:0000313" key="2">
    <source>
        <dbReference type="Proteomes" id="UP001610063"/>
    </source>
</evidence>
<comment type="caution">
    <text evidence="1">The sequence shown here is derived from an EMBL/GenBank/DDBJ whole genome shotgun (WGS) entry which is preliminary data.</text>
</comment>
<protein>
    <submittedName>
        <fullName evidence="1">Uncharacterized protein</fullName>
    </submittedName>
</protein>
<dbReference type="EMBL" id="JBIPKE010000007">
    <property type="protein sequence ID" value="MFH6981951.1"/>
    <property type="molecule type" value="Genomic_DNA"/>
</dbReference>
<dbReference type="InterPro" id="IPR036565">
    <property type="entry name" value="Mur-like_cat_sf"/>
</dbReference>
<dbReference type="Gene3D" id="3.40.1190.10">
    <property type="entry name" value="Mur-like, catalytic domain"/>
    <property type="match status" value="1"/>
</dbReference>
<dbReference type="SUPFAM" id="SSF53623">
    <property type="entry name" value="MurD-like peptide ligases, catalytic domain"/>
    <property type="match status" value="1"/>
</dbReference>
<organism evidence="1 2">
    <name type="scientific">Marinoscillum luteum</name>
    <dbReference type="NCBI Taxonomy" id="861051"/>
    <lineage>
        <taxon>Bacteria</taxon>
        <taxon>Pseudomonadati</taxon>
        <taxon>Bacteroidota</taxon>
        <taxon>Cytophagia</taxon>
        <taxon>Cytophagales</taxon>
        <taxon>Reichenbachiellaceae</taxon>
        <taxon>Marinoscillum</taxon>
    </lineage>
</organism>
<reference evidence="1 2" key="1">
    <citation type="journal article" date="2013" name="Int. J. Syst. Evol. Microbiol.">
        <title>Marinoscillum luteum sp. nov., isolated from marine sediment.</title>
        <authorList>
            <person name="Cha I.T."/>
            <person name="Park S.J."/>
            <person name="Kim S.J."/>
            <person name="Kim J.G."/>
            <person name="Jung M.Y."/>
            <person name="Shin K.S."/>
            <person name="Kwon K.K."/>
            <person name="Yang S.H."/>
            <person name="Seo Y.S."/>
            <person name="Rhee S.K."/>
        </authorList>
    </citation>
    <scope>NUCLEOTIDE SEQUENCE [LARGE SCALE GENOMIC DNA]</scope>
    <source>
        <strain evidence="1 2">KCTC 23939</strain>
    </source>
</reference>
<dbReference type="Proteomes" id="UP001610063">
    <property type="component" value="Unassembled WGS sequence"/>
</dbReference>
<name>A0ABW7N3A0_9BACT</name>
<accession>A0ABW7N3A0</accession>
<sequence length="200" mass="22245">MQINTDLLKNKQRIYIGGNHGVDEIFEIVEIVLKHIKKPADFYTIGIEFTSTDAPIVIMKGGDALHNGKAIFHQLGIHILLIHKIEEDIPSSYNSFDSYLAEFETLADNLPKAGCFLYFEDDDVALLMGKKEREDVKEIEYTSLDAEPVPGGFSLKTNGGAVIYKTDNDRFPHHAAGAKALLNRIGVSDDQFYSALKSKA</sequence>
<proteinExistence type="predicted"/>
<keyword evidence="2" id="KW-1185">Reference proteome</keyword>
<dbReference type="RefSeq" id="WP_395415774.1">
    <property type="nucleotide sequence ID" value="NZ_JBIPKE010000007.1"/>
</dbReference>
<evidence type="ECO:0000313" key="1">
    <source>
        <dbReference type="EMBL" id="MFH6981951.1"/>
    </source>
</evidence>